<sequence>MTAAVLVPSSRVGGGRRLVLKDYARSLSSAEFEHGRCVNTGSRLESARERSLARVVCSVFHIRKRRSIRRSSVVLKSMRLFGVPKREENEPVEAEAPQLDSARSVGSGESPAQSSKNSDNASFGQMKLVIKNTFIGGYDEEPDEDPPRTLARSASDSKLDCTSSASSVLFWYPQRKDSMSRSNSSVMSRSDAEDIEDSHLIEHGPAGPYHMVYGRSRATEGSRQSMRPPQAQANLSVGEIWSPIFLVSFLYTHTGSV</sequence>
<name>A0A1Q9CUV1_SYMMI</name>
<dbReference type="Proteomes" id="UP000186817">
    <property type="component" value="Unassembled WGS sequence"/>
</dbReference>
<organism evidence="2 3">
    <name type="scientific">Symbiodinium microadriaticum</name>
    <name type="common">Dinoflagellate</name>
    <name type="synonym">Zooxanthella microadriatica</name>
    <dbReference type="NCBI Taxonomy" id="2951"/>
    <lineage>
        <taxon>Eukaryota</taxon>
        <taxon>Sar</taxon>
        <taxon>Alveolata</taxon>
        <taxon>Dinophyceae</taxon>
        <taxon>Suessiales</taxon>
        <taxon>Symbiodiniaceae</taxon>
        <taxon>Symbiodinium</taxon>
    </lineage>
</organism>
<keyword evidence="3" id="KW-1185">Reference proteome</keyword>
<reference evidence="2 3" key="1">
    <citation type="submission" date="2016-02" db="EMBL/GenBank/DDBJ databases">
        <title>Genome analysis of coral dinoflagellate symbionts highlights evolutionary adaptations to a symbiotic lifestyle.</title>
        <authorList>
            <person name="Aranda M."/>
            <person name="Li Y."/>
            <person name="Liew Y.J."/>
            <person name="Baumgarten S."/>
            <person name="Simakov O."/>
            <person name="Wilson M."/>
            <person name="Piel J."/>
            <person name="Ashoor H."/>
            <person name="Bougouffa S."/>
            <person name="Bajic V.B."/>
            <person name="Ryu T."/>
            <person name="Ravasi T."/>
            <person name="Bayer T."/>
            <person name="Micklem G."/>
            <person name="Kim H."/>
            <person name="Bhak J."/>
            <person name="Lajeunesse T.C."/>
            <person name="Voolstra C.R."/>
        </authorList>
    </citation>
    <scope>NUCLEOTIDE SEQUENCE [LARGE SCALE GENOMIC DNA]</scope>
    <source>
        <strain evidence="2 3">CCMP2467</strain>
    </source>
</reference>
<evidence type="ECO:0000313" key="3">
    <source>
        <dbReference type="Proteomes" id="UP000186817"/>
    </source>
</evidence>
<gene>
    <name evidence="2" type="ORF">AK812_SmicGene32201</name>
</gene>
<evidence type="ECO:0000313" key="2">
    <source>
        <dbReference type="EMBL" id="OLP86675.1"/>
    </source>
</evidence>
<feature type="compositionally biased region" description="Polar residues" evidence="1">
    <location>
        <begin position="110"/>
        <end position="122"/>
    </location>
</feature>
<feature type="region of interest" description="Disordered" evidence="1">
    <location>
        <begin position="86"/>
        <end position="122"/>
    </location>
</feature>
<dbReference type="AlphaFoldDB" id="A0A1Q9CUV1"/>
<proteinExistence type="predicted"/>
<protein>
    <submittedName>
        <fullName evidence="2">Uncharacterized protein</fullName>
    </submittedName>
</protein>
<comment type="caution">
    <text evidence="2">The sequence shown here is derived from an EMBL/GenBank/DDBJ whole genome shotgun (WGS) entry which is preliminary data.</text>
</comment>
<dbReference type="OrthoDB" id="436559at2759"/>
<evidence type="ECO:0000256" key="1">
    <source>
        <dbReference type="SAM" id="MobiDB-lite"/>
    </source>
</evidence>
<feature type="region of interest" description="Disordered" evidence="1">
    <location>
        <begin position="137"/>
        <end position="157"/>
    </location>
</feature>
<dbReference type="EMBL" id="LSRX01000904">
    <property type="protein sequence ID" value="OLP86675.1"/>
    <property type="molecule type" value="Genomic_DNA"/>
</dbReference>
<accession>A0A1Q9CUV1</accession>